<dbReference type="EMBL" id="VSSQ01000017">
    <property type="protein sequence ID" value="MPL62159.1"/>
    <property type="molecule type" value="Genomic_DNA"/>
</dbReference>
<accession>A0A644T5V6</accession>
<protein>
    <recommendedName>
        <fullName evidence="2">DUF306 domain-containing protein</fullName>
    </recommendedName>
</protein>
<feature type="transmembrane region" description="Helical" evidence="1">
    <location>
        <begin position="6"/>
        <end position="27"/>
    </location>
</feature>
<evidence type="ECO:0000259" key="2">
    <source>
        <dbReference type="Pfam" id="PF03724"/>
    </source>
</evidence>
<dbReference type="AlphaFoldDB" id="A0A644T5V6"/>
<sequence length="173" mass="19201">MAENKNTYGIVYLLVAAVAVAGFFFLVKKIDGFKGRNDTINSVADVNSTNGDSPLTFLLGDDGWYWISTAYADATNFNPIVEDAFKLTLKGDGTFTTTTDCNNAFGKYDADNNKISFYDIGSTKMYCQSSQEGEYLENLSNVERFSINEKGVLVFNLKDSKGEMFFSPTLLER</sequence>
<proteinExistence type="predicted"/>
<evidence type="ECO:0000313" key="3">
    <source>
        <dbReference type="EMBL" id="MPL62159.1"/>
    </source>
</evidence>
<keyword evidence="1" id="KW-1133">Transmembrane helix</keyword>
<dbReference type="PANTHER" id="PTHR35535">
    <property type="entry name" value="HEAT SHOCK PROTEIN HSLJ"/>
    <property type="match status" value="1"/>
</dbReference>
<keyword evidence="1" id="KW-0472">Membrane</keyword>
<dbReference type="InterPro" id="IPR005184">
    <property type="entry name" value="DUF306_Meta_HslJ"/>
</dbReference>
<name>A0A644T5V6_9ZZZZ</name>
<dbReference type="InterPro" id="IPR038670">
    <property type="entry name" value="HslJ-like_sf"/>
</dbReference>
<feature type="domain" description="DUF306" evidence="2">
    <location>
        <begin position="82"/>
        <end position="165"/>
    </location>
</feature>
<comment type="caution">
    <text evidence="3">The sequence shown here is derived from an EMBL/GenBank/DDBJ whole genome shotgun (WGS) entry which is preliminary data.</text>
</comment>
<dbReference type="PANTHER" id="PTHR35535:SF2">
    <property type="entry name" value="DUF306 DOMAIN-CONTAINING PROTEIN"/>
    <property type="match status" value="1"/>
</dbReference>
<gene>
    <name evidence="3" type="ORF">SDC9_07762</name>
</gene>
<dbReference type="Gene3D" id="2.40.128.270">
    <property type="match status" value="1"/>
</dbReference>
<reference evidence="3" key="1">
    <citation type="submission" date="2019-08" db="EMBL/GenBank/DDBJ databases">
        <authorList>
            <person name="Kucharzyk K."/>
            <person name="Murdoch R.W."/>
            <person name="Higgins S."/>
            <person name="Loffler F."/>
        </authorList>
    </citation>
    <scope>NUCLEOTIDE SEQUENCE</scope>
</reference>
<keyword evidence="1" id="KW-0812">Transmembrane</keyword>
<dbReference type="InterPro" id="IPR053147">
    <property type="entry name" value="Hsp_HslJ-like"/>
</dbReference>
<organism evidence="3">
    <name type="scientific">bioreactor metagenome</name>
    <dbReference type="NCBI Taxonomy" id="1076179"/>
    <lineage>
        <taxon>unclassified sequences</taxon>
        <taxon>metagenomes</taxon>
        <taxon>ecological metagenomes</taxon>
    </lineage>
</organism>
<evidence type="ECO:0000256" key="1">
    <source>
        <dbReference type="SAM" id="Phobius"/>
    </source>
</evidence>
<dbReference type="Pfam" id="PF03724">
    <property type="entry name" value="META"/>
    <property type="match status" value="1"/>
</dbReference>